<dbReference type="Proteomes" id="UP000318103">
    <property type="component" value="Unassembled WGS sequence"/>
</dbReference>
<dbReference type="RefSeq" id="WP_142219095.1">
    <property type="nucleotide sequence ID" value="NZ_JBPJFI010000001.1"/>
</dbReference>
<evidence type="ECO:0000313" key="3">
    <source>
        <dbReference type="Proteomes" id="UP000318103"/>
    </source>
</evidence>
<dbReference type="OrthoDB" id="5197873at2"/>
<evidence type="ECO:0000313" key="2">
    <source>
        <dbReference type="EMBL" id="TQK86065.1"/>
    </source>
</evidence>
<dbReference type="EMBL" id="VFNX01000002">
    <property type="protein sequence ID" value="TQK86065.1"/>
    <property type="molecule type" value="Genomic_DNA"/>
</dbReference>
<accession>A0A542TGT8</accession>
<gene>
    <name evidence="2" type="ORF">FB563_6130</name>
</gene>
<proteinExistence type="predicted"/>
<protein>
    <submittedName>
        <fullName evidence="2">Uncharacterized protein</fullName>
    </submittedName>
</protein>
<sequence length="220" mass="23054">MKKRPQSALALGTVILATTTLFGATAGNASAAPGDDAPQQTLQGVLADLTAQHGDNGGGSFDSPEGQRLLAALEADGDGRSGASVSAAVVPDAVAPAATTRNCTGTFNDTSATVTLQESNASIPWSVRLAPANASLGAVNFSNQSFADNYQANSYQPHNEPWNYWFHGNLGNPFSIVRSSLKHQMHNGSSVSFLWFWHSIARPTSGGYAWVNCTYRPGVN</sequence>
<feature type="chain" id="PRO_5021824814" evidence="1">
    <location>
        <begin position="32"/>
        <end position="220"/>
    </location>
</feature>
<keyword evidence="3" id="KW-1185">Reference proteome</keyword>
<evidence type="ECO:0000256" key="1">
    <source>
        <dbReference type="SAM" id="SignalP"/>
    </source>
</evidence>
<comment type="caution">
    <text evidence="2">The sequence shown here is derived from an EMBL/GenBank/DDBJ whole genome shotgun (WGS) entry which is preliminary data.</text>
</comment>
<reference evidence="2 3" key="1">
    <citation type="submission" date="2019-06" db="EMBL/GenBank/DDBJ databases">
        <title>Sequencing the genomes of 1000 actinobacteria strains.</title>
        <authorList>
            <person name="Klenk H.-P."/>
        </authorList>
    </citation>
    <scope>NUCLEOTIDE SEQUENCE [LARGE SCALE GENOMIC DNA]</scope>
    <source>
        <strain evidence="2 3">DSM 41929</strain>
    </source>
</reference>
<name>A0A542TGT8_9ACTN</name>
<keyword evidence="1" id="KW-0732">Signal</keyword>
<dbReference type="AlphaFoldDB" id="A0A542TGT8"/>
<feature type="signal peptide" evidence="1">
    <location>
        <begin position="1"/>
        <end position="31"/>
    </location>
</feature>
<organism evidence="2 3">
    <name type="scientific">Streptomyces puniciscabiei</name>
    <dbReference type="NCBI Taxonomy" id="164348"/>
    <lineage>
        <taxon>Bacteria</taxon>
        <taxon>Bacillati</taxon>
        <taxon>Actinomycetota</taxon>
        <taxon>Actinomycetes</taxon>
        <taxon>Kitasatosporales</taxon>
        <taxon>Streptomycetaceae</taxon>
        <taxon>Streptomyces</taxon>
    </lineage>
</organism>